<reference evidence="1" key="1">
    <citation type="submission" date="2021-01" db="EMBL/GenBank/DDBJ databases">
        <authorList>
            <person name="Corre E."/>
            <person name="Pelletier E."/>
            <person name="Niang G."/>
            <person name="Scheremetjew M."/>
            <person name="Finn R."/>
            <person name="Kale V."/>
            <person name="Holt S."/>
            <person name="Cochrane G."/>
            <person name="Meng A."/>
            <person name="Brown T."/>
            <person name="Cohen L."/>
        </authorList>
    </citation>
    <scope>NUCLEOTIDE SEQUENCE</scope>
    <source>
        <strain evidence="1">CCMP2222</strain>
    </source>
</reference>
<dbReference type="EMBL" id="HBGQ01021362">
    <property type="protein sequence ID" value="CAD9394235.1"/>
    <property type="molecule type" value="Transcribed_RNA"/>
</dbReference>
<sequence>MAQAPRPAHSSFPAPRLGMARSRGSSLLVIAAFAFGLIVFPPQLFLATTGLQRRAAVFGGLAPAVVGSAAQAEEPLRVTVAPGVTPLYSFELPASLGFEKSKPQFGDSEQVAFYIRKDGAVISAGPLPEEDFVKGQRSTVIPGSGKSVKAYKLTAEQDDLEVVESSEVAPGTSNLIAGRRAANHEWLRALKGRSGQFLMILELPQDKFKTEGAAMQAVLDSFRLGA</sequence>
<organism evidence="1">
    <name type="scientific">Alexandrium andersonii</name>
    <dbReference type="NCBI Taxonomy" id="327968"/>
    <lineage>
        <taxon>Eukaryota</taxon>
        <taxon>Sar</taxon>
        <taxon>Alveolata</taxon>
        <taxon>Dinophyceae</taxon>
        <taxon>Gonyaulacales</taxon>
        <taxon>Pyrocystaceae</taxon>
        <taxon>Alexandrium</taxon>
    </lineage>
</organism>
<proteinExistence type="predicted"/>
<evidence type="ECO:0000313" key="1">
    <source>
        <dbReference type="EMBL" id="CAD9394235.1"/>
    </source>
</evidence>
<name>A0A7S2BDY5_9DINO</name>
<dbReference type="AlphaFoldDB" id="A0A7S2BDY5"/>
<evidence type="ECO:0008006" key="2">
    <source>
        <dbReference type="Google" id="ProtNLM"/>
    </source>
</evidence>
<gene>
    <name evidence="1" type="ORF">AAND1436_LOCUS10546</name>
</gene>
<protein>
    <recommendedName>
        <fullName evidence="2">PsbP C-terminal domain-containing protein</fullName>
    </recommendedName>
</protein>
<accession>A0A7S2BDY5</accession>